<proteinExistence type="predicted"/>
<feature type="region of interest" description="Disordered" evidence="1">
    <location>
        <begin position="1"/>
        <end position="21"/>
    </location>
</feature>
<dbReference type="AlphaFoldDB" id="A0AAX6THR7"/>
<protein>
    <submittedName>
        <fullName evidence="3 4">Basic proline-rich protein-like</fullName>
    </submittedName>
</protein>
<organism evidence="2 3">
    <name type="scientific">Heterocephalus glaber</name>
    <name type="common">Naked mole rat</name>
    <dbReference type="NCBI Taxonomy" id="10181"/>
    <lineage>
        <taxon>Eukaryota</taxon>
        <taxon>Metazoa</taxon>
        <taxon>Chordata</taxon>
        <taxon>Craniata</taxon>
        <taxon>Vertebrata</taxon>
        <taxon>Euteleostomi</taxon>
        <taxon>Mammalia</taxon>
        <taxon>Eutheria</taxon>
        <taxon>Euarchontoglires</taxon>
        <taxon>Glires</taxon>
        <taxon>Rodentia</taxon>
        <taxon>Hystricomorpha</taxon>
        <taxon>Bathyergidae</taxon>
        <taxon>Heterocephalus</taxon>
    </lineage>
</organism>
<feature type="region of interest" description="Disordered" evidence="1">
    <location>
        <begin position="53"/>
        <end position="77"/>
    </location>
</feature>
<evidence type="ECO:0000313" key="2">
    <source>
        <dbReference type="Proteomes" id="UP000694906"/>
    </source>
</evidence>
<reference evidence="3 4" key="1">
    <citation type="submission" date="2025-04" db="UniProtKB">
        <authorList>
            <consortium name="RefSeq"/>
        </authorList>
    </citation>
    <scope>IDENTIFICATION</scope>
</reference>
<feature type="compositionally biased region" description="Low complexity" evidence="1">
    <location>
        <begin position="218"/>
        <end position="229"/>
    </location>
</feature>
<name>A0AAX6THR7_HETGA</name>
<feature type="compositionally biased region" description="Pro residues" evidence="1">
    <location>
        <begin position="1"/>
        <end position="13"/>
    </location>
</feature>
<accession>A0AAX6THR7</accession>
<gene>
    <name evidence="3 4" type="primary">LOC101699005</name>
</gene>
<sequence>MPLGTPLPPPPRPRLGWPAPRRCARGIMPSTAAGRGRGAALGGAARGCGVRPPEGLAESMNRAGCTHSPRASPLLRPESPFGPATAAFLGMARPGPARGGESGTGTLGVVLPSFLSLKPKSFPREDARAARSGPPRALRRTWASDAATLAGGTVLRRRPLRAHVQPPGRGGERRGGCCGRRVWSAEPSAGSGLTERGPAPRHALPTRARPSRRPAELPRGPAPRASAPRARPRRPRSAGPRSDEDVGPGPGSCHVRRPPPTSERARELEGRAGRGRGARPPPPAVPERGQAPPLLRSARRTPEPIEIFCVASPPFV</sequence>
<dbReference type="RefSeq" id="XP_021120560.1">
    <property type="nucleotide sequence ID" value="XM_021264901.1"/>
</dbReference>
<dbReference type="Proteomes" id="UP000694906">
    <property type="component" value="Unplaced"/>
</dbReference>
<feature type="compositionally biased region" description="Basic and acidic residues" evidence="1">
    <location>
        <begin position="263"/>
        <end position="272"/>
    </location>
</feature>
<evidence type="ECO:0000313" key="4">
    <source>
        <dbReference type="RefSeq" id="XP_021120561.1"/>
    </source>
</evidence>
<keyword evidence="2" id="KW-1185">Reference proteome</keyword>
<evidence type="ECO:0000256" key="1">
    <source>
        <dbReference type="SAM" id="MobiDB-lite"/>
    </source>
</evidence>
<dbReference type="RefSeq" id="XP_021120561.1">
    <property type="nucleotide sequence ID" value="XM_021264902.1"/>
</dbReference>
<feature type="region of interest" description="Disordered" evidence="1">
    <location>
        <begin position="149"/>
        <end position="301"/>
    </location>
</feature>
<dbReference type="GeneID" id="101699005"/>
<evidence type="ECO:0000313" key="3">
    <source>
        <dbReference type="RefSeq" id="XP_021120560.1"/>
    </source>
</evidence>